<dbReference type="EMBL" id="GBXM01054174">
    <property type="protein sequence ID" value="JAH54403.1"/>
    <property type="molecule type" value="Transcribed_RNA"/>
</dbReference>
<accession>A0A0E9TNV2</accession>
<organism evidence="1">
    <name type="scientific">Anguilla anguilla</name>
    <name type="common">European freshwater eel</name>
    <name type="synonym">Muraena anguilla</name>
    <dbReference type="NCBI Taxonomy" id="7936"/>
    <lineage>
        <taxon>Eukaryota</taxon>
        <taxon>Metazoa</taxon>
        <taxon>Chordata</taxon>
        <taxon>Craniata</taxon>
        <taxon>Vertebrata</taxon>
        <taxon>Euteleostomi</taxon>
        <taxon>Actinopterygii</taxon>
        <taxon>Neopterygii</taxon>
        <taxon>Teleostei</taxon>
        <taxon>Anguilliformes</taxon>
        <taxon>Anguillidae</taxon>
        <taxon>Anguilla</taxon>
    </lineage>
</organism>
<name>A0A0E9TNV2_ANGAN</name>
<reference evidence="1" key="2">
    <citation type="journal article" date="2015" name="Fish Shellfish Immunol.">
        <title>Early steps in the European eel (Anguilla anguilla)-Vibrio vulnificus interaction in the gills: Role of the RtxA13 toxin.</title>
        <authorList>
            <person name="Callol A."/>
            <person name="Pajuelo D."/>
            <person name="Ebbesson L."/>
            <person name="Teles M."/>
            <person name="MacKenzie S."/>
            <person name="Amaro C."/>
        </authorList>
    </citation>
    <scope>NUCLEOTIDE SEQUENCE</scope>
</reference>
<evidence type="ECO:0000313" key="1">
    <source>
        <dbReference type="EMBL" id="JAH54403.1"/>
    </source>
</evidence>
<proteinExistence type="predicted"/>
<protein>
    <submittedName>
        <fullName evidence="1">Uncharacterized protein</fullName>
    </submittedName>
</protein>
<sequence length="25" mass="2813">MHIKSLLNSSSLPYFLLPILLALQT</sequence>
<reference evidence="1" key="1">
    <citation type="submission" date="2014-11" db="EMBL/GenBank/DDBJ databases">
        <authorList>
            <person name="Amaro Gonzalez C."/>
        </authorList>
    </citation>
    <scope>NUCLEOTIDE SEQUENCE</scope>
</reference>
<dbReference type="AlphaFoldDB" id="A0A0E9TNV2"/>